<accession>A0ACB8VJN8</accession>
<proteinExistence type="predicted"/>
<reference evidence="1" key="1">
    <citation type="submission" date="2022-04" db="EMBL/GenBank/DDBJ databases">
        <title>Jade perch genome.</title>
        <authorList>
            <person name="Chao B."/>
        </authorList>
    </citation>
    <scope>NUCLEOTIDE SEQUENCE</scope>
    <source>
        <strain evidence="1">CB-2022</strain>
    </source>
</reference>
<comment type="caution">
    <text evidence="1">The sequence shown here is derived from an EMBL/GenBank/DDBJ whole genome shotgun (WGS) entry which is preliminary data.</text>
</comment>
<dbReference type="EMBL" id="CM041550">
    <property type="protein sequence ID" value="KAI3355729.1"/>
    <property type="molecule type" value="Genomic_DNA"/>
</dbReference>
<sequence>MQTTITSAEEAEYWMYIHQVDRIGSLFPVCPAAEDRGPSIILLRGEEEGRGNQEEKRGKQREEFDNAIGAPLPEHEMCWVILVMKGLVTEGMETFKEVNSDPDPDHGSAGSRTVVHRPRYAKRMNLTKGVHKSPEAGRGQVVMMQTVVTAALFLLRRFIWQLNERAKAQHVCREKANASAAASNIALLCFYMQDLVLQPASEQAAGISRAASAALTRCASVPVCMVQIAAWQTMVHRNLWLNSCSPPEEHKKELLEAPISPDGLFGPHFQELVREMKTASQEAEDNRLGLSLLTPSALFRNLIPPDIYITITRKLPIN</sequence>
<organism evidence="1 2">
    <name type="scientific">Scortum barcoo</name>
    <name type="common">barcoo grunter</name>
    <dbReference type="NCBI Taxonomy" id="214431"/>
    <lineage>
        <taxon>Eukaryota</taxon>
        <taxon>Metazoa</taxon>
        <taxon>Chordata</taxon>
        <taxon>Craniata</taxon>
        <taxon>Vertebrata</taxon>
        <taxon>Euteleostomi</taxon>
        <taxon>Actinopterygii</taxon>
        <taxon>Neopterygii</taxon>
        <taxon>Teleostei</taxon>
        <taxon>Neoteleostei</taxon>
        <taxon>Acanthomorphata</taxon>
        <taxon>Eupercaria</taxon>
        <taxon>Centrarchiformes</taxon>
        <taxon>Terapontoidei</taxon>
        <taxon>Terapontidae</taxon>
        <taxon>Scortum</taxon>
    </lineage>
</organism>
<keyword evidence="2" id="KW-1185">Reference proteome</keyword>
<name>A0ACB8VJN8_9TELE</name>
<protein>
    <submittedName>
        <fullName evidence="1">Uncharacterized protein</fullName>
    </submittedName>
</protein>
<evidence type="ECO:0000313" key="2">
    <source>
        <dbReference type="Proteomes" id="UP000831701"/>
    </source>
</evidence>
<gene>
    <name evidence="1" type="ORF">L3Q82_004317</name>
</gene>
<evidence type="ECO:0000313" key="1">
    <source>
        <dbReference type="EMBL" id="KAI3355729.1"/>
    </source>
</evidence>
<dbReference type="Proteomes" id="UP000831701">
    <property type="component" value="Chromosome 20"/>
</dbReference>